<protein>
    <recommendedName>
        <fullName evidence="3">Metallothionein</fullName>
    </recommendedName>
</protein>
<reference evidence="1 2" key="1">
    <citation type="journal article" date="2019" name="Int. J. Syst. Evol. Microbiol.">
        <title>The Global Catalogue of Microorganisms (GCM) 10K type strain sequencing project: providing services to taxonomists for standard genome sequencing and annotation.</title>
        <authorList>
            <consortium name="The Broad Institute Genomics Platform"/>
            <consortium name="The Broad Institute Genome Sequencing Center for Infectious Disease"/>
            <person name="Wu L."/>
            <person name="Ma J."/>
        </authorList>
    </citation>
    <scope>NUCLEOTIDE SEQUENCE [LARGE SCALE GENOMIC DNA]</scope>
    <source>
        <strain evidence="1 2">JCM 3146</strain>
    </source>
</reference>
<accession>A0ABN0XSF9</accession>
<evidence type="ECO:0000313" key="2">
    <source>
        <dbReference type="Proteomes" id="UP001501822"/>
    </source>
</evidence>
<evidence type="ECO:0008006" key="3">
    <source>
        <dbReference type="Google" id="ProtNLM"/>
    </source>
</evidence>
<comment type="caution">
    <text evidence="1">The sequence shown here is derived from an EMBL/GenBank/DDBJ whole genome shotgun (WGS) entry which is preliminary data.</text>
</comment>
<proteinExistence type="predicted"/>
<organism evidence="1 2">
    <name type="scientific">Actinoallomurus spadix</name>
    <dbReference type="NCBI Taxonomy" id="79912"/>
    <lineage>
        <taxon>Bacteria</taxon>
        <taxon>Bacillati</taxon>
        <taxon>Actinomycetota</taxon>
        <taxon>Actinomycetes</taxon>
        <taxon>Streptosporangiales</taxon>
        <taxon>Thermomonosporaceae</taxon>
        <taxon>Actinoallomurus</taxon>
    </lineage>
</organism>
<evidence type="ECO:0000313" key="1">
    <source>
        <dbReference type="EMBL" id="GAA0371696.1"/>
    </source>
</evidence>
<sequence>MTRLGGIVMAHCDVCGNEYDKAFTVITADGASRVFDCVECAAHAIAPVCEHCGCRVLGHGAEAGDRIFCCGACARAVGLEKVHA</sequence>
<name>A0ABN0XSF9_9ACTN</name>
<keyword evidence="2" id="KW-1185">Reference proteome</keyword>
<dbReference type="Proteomes" id="UP001501822">
    <property type="component" value="Unassembled WGS sequence"/>
</dbReference>
<dbReference type="EMBL" id="BAAABM010000071">
    <property type="protein sequence ID" value="GAA0371696.1"/>
    <property type="molecule type" value="Genomic_DNA"/>
</dbReference>
<gene>
    <name evidence="1" type="ORF">GCM10010151_72040</name>
</gene>